<reference evidence="2" key="2">
    <citation type="journal article" date="2014" name="Nat. Commun.">
        <title>The cavefish genome reveals candidate genes for eye loss.</title>
        <authorList>
            <person name="McGaugh S.E."/>
            <person name="Gross J.B."/>
            <person name="Aken B."/>
            <person name="Blin M."/>
            <person name="Borowsky R."/>
            <person name="Chalopin D."/>
            <person name="Hinaux H."/>
            <person name="Jeffery W.R."/>
            <person name="Keene A."/>
            <person name="Ma L."/>
            <person name="Minx P."/>
            <person name="Murphy D."/>
            <person name="O'Quin K.E."/>
            <person name="Retaux S."/>
            <person name="Rohner N."/>
            <person name="Searle S.M."/>
            <person name="Stahl B.A."/>
            <person name="Tabin C."/>
            <person name="Volff J.N."/>
            <person name="Yoshizawa M."/>
            <person name="Warren W.C."/>
        </authorList>
    </citation>
    <scope>NUCLEOTIDE SEQUENCE [LARGE SCALE GENOMIC DNA]</scope>
    <source>
        <strain evidence="2">female</strain>
    </source>
</reference>
<evidence type="ECO:0000313" key="2">
    <source>
        <dbReference type="Proteomes" id="UP000018467"/>
    </source>
</evidence>
<name>A0A3B1K0J5_ASTMX</name>
<reference evidence="2" key="1">
    <citation type="submission" date="2013-03" db="EMBL/GenBank/DDBJ databases">
        <authorList>
            <person name="Jeffery W."/>
            <person name="Warren W."/>
            <person name="Wilson R.K."/>
        </authorList>
    </citation>
    <scope>NUCLEOTIDE SEQUENCE</scope>
    <source>
        <strain evidence="2">female</strain>
    </source>
</reference>
<organism evidence="1 2">
    <name type="scientific">Astyanax mexicanus</name>
    <name type="common">Blind cave fish</name>
    <name type="synonym">Astyanax fasciatus mexicanus</name>
    <dbReference type="NCBI Taxonomy" id="7994"/>
    <lineage>
        <taxon>Eukaryota</taxon>
        <taxon>Metazoa</taxon>
        <taxon>Chordata</taxon>
        <taxon>Craniata</taxon>
        <taxon>Vertebrata</taxon>
        <taxon>Euteleostomi</taxon>
        <taxon>Actinopterygii</taxon>
        <taxon>Neopterygii</taxon>
        <taxon>Teleostei</taxon>
        <taxon>Ostariophysi</taxon>
        <taxon>Characiformes</taxon>
        <taxon>Characoidei</taxon>
        <taxon>Acestrorhamphidae</taxon>
        <taxon>Acestrorhamphinae</taxon>
        <taxon>Astyanax</taxon>
    </lineage>
</organism>
<protein>
    <submittedName>
        <fullName evidence="1">Uncharacterized protein</fullName>
    </submittedName>
</protein>
<dbReference type="Bgee" id="ENSAMXG00000035142">
    <property type="expression patterns" value="Expressed in brain"/>
</dbReference>
<sequence length="41" mass="4838">YYALGMFSIYLKFLNGWGSEFTLSFLKSFVVVVEALYFLSW</sequence>
<accession>A0A3B1K0J5</accession>
<dbReference type="InParanoid" id="A0A3B1K0J5"/>
<reference evidence="1" key="4">
    <citation type="submission" date="2025-09" db="UniProtKB">
        <authorList>
            <consortium name="Ensembl"/>
        </authorList>
    </citation>
    <scope>IDENTIFICATION</scope>
</reference>
<evidence type="ECO:0000313" key="1">
    <source>
        <dbReference type="Ensembl" id="ENSAMXP00000048033.1"/>
    </source>
</evidence>
<dbReference type="AlphaFoldDB" id="A0A3B1K0J5"/>
<dbReference type="Ensembl" id="ENSAMXT00000053972.1">
    <property type="protein sequence ID" value="ENSAMXP00000048033.1"/>
    <property type="gene ID" value="ENSAMXG00000035142.1"/>
</dbReference>
<proteinExistence type="predicted"/>
<reference evidence="1" key="3">
    <citation type="submission" date="2025-08" db="UniProtKB">
        <authorList>
            <consortium name="Ensembl"/>
        </authorList>
    </citation>
    <scope>IDENTIFICATION</scope>
</reference>
<dbReference type="Proteomes" id="UP000018467">
    <property type="component" value="Unassembled WGS sequence"/>
</dbReference>
<keyword evidence="2" id="KW-1185">Reference proteome</keyword>